<protein>
    <submittedName>
        <fullName evidence="1">Uncharacterized protein</fullName>
    </submittedName>
</protein>
<evidence type="ECO:0000313" key="1">
    <source>
        <dbReference type="EMBL" id="MCE3050641.1"/>
    </source>
</evidence>
<reference evidence="1 2" key="1">
    <citation type="journal article" date="2021" name="BMC Genomics">
        <title>Datura genome reveals duplications of psychoactive alkaloid biosynthetic genes and high mutation rate following tissue culture.</title>
        <authorList>
            <person name="Rajewski A."/>
            <person name="Carter-House D."/>
            <person name="Stajich J."/>
            <person name="Litt A."/>
        </authorList>
    </citation>
    <scope>NUCLEOTIDE SEQUENCE [LARGE SCALE GENOMIC DNA]</scope>
    <source>
        <strain evidence="1">AR-01</strain>
    </source>
</reference>
<proteinExistence type="predicted"/>
<gene>
    <name evidence="1" type="ORF">HAX54_047731</name>
</gene>
<feature type="non-terminal residue" evidence="1">
    <location>
        <position position="70"/>
    </location>
</feature>
<dbReference type="EMBL" id="JACEIK010007776">
    <property type="protein sequence ID" value="MCE3050641.1"/>
    <property type="molecule type" value="Genomic_DNA"/>
</dbReference>
<sequence length="70" mass="8147">MTSNLPHELLADELQTLETLDQSAIAYHELTQQFYLLSMFVARHFRSSLMEDYRQWLLESIGTAKSITGR</sequence>
<accession>A0ABS8WKK6</accession>
<dbReference type="Proteomes" id="UP000823775">
    <property type="component" value="Unassembled WGS sequence"/>
</dbReference>
<keyword evidence="2" id="KW-1185">Reference proteome</keyword>
<organism evidence="1 2">
    <name type="scientific">Datura stramonium</name>
    <name type="common">Jimsonweed</name>
    <name type="synonym">Common thornapple</name>
    <dbReference type="NCBI Taxonomy" id="4076"/>
    <lineage>
        <taxon>Eukaryota</taxon>
        <taxon>Viridiplantae</taxon>
        <taxon>Streptophyta</taxon>
        <taxon>Embryophyta</taxon>
        <taxon>Tracheophyta</taxon>
        <taxon>Spermatophyta</taxon>
        <taxon>Magnoliopsida</taxon>
        <taxon>eudicotyledons</taxon>
        <taxon>Gunneridae</taxon>
        <taxon>Pentapetalae</taxon>
        <taxon>asterids</taxon>
        <taxon>lamiids</taxon>
        <taxon>Solanales</taxon>
        <taxon>Solanaceae</taxon>
        <taxon>Solanoideae</taxon>
        <taxon>Datureae</taxon>
        <taxon>Datura</taxon>
    </lineage>
</organism>
<name>A0ABS8WKK6_DATST</name>
<comment type="caution">
    <text evidence="1">The sequence shown here is derived from an EMBL/GenBank/DDBJ whole genome shotgun (WGS) entry which is preliminary data.</text>
</comment>
<evidence type="ECO:0000313" key="2">
    <source>
        <dbReference type="Proteomes" id="UP000823775"/>
    </source>
</evidence>